<keyword evidence="2" id="KW-1185">Reference proteome</keyword>
<dbReference type="AlphaFoldDB" id="A0AAE0S1D3"/>
<sequence length="114" mass="13232">MSTLPPPSEHLPIWMWDLNHLHEARAQTQLLHYIVPITRPENQLLRPHPTQRYPSEYHYPKHVLPSELIPPLMAETRTTHGGLEAAKGNPLWSIGHWHQNIRPPLTPLQGFVQE</sequence>
<comment type="caution">
    <text evidence="1">The sequence shown here is derived from an EMBL/GenBank/DDBJ whole genome shotgun (WGS) entry which is preliminary data.</text>
</comment>
<dbReference type="Proteomes" id="UP001195483">
    <property type="component" value="Unassembled WGS sequence"/>
</dbReference>
<evidence type="ECO:0000313" key="2">
    <source>
        <dbReference type="Proteomes" id="UP001195483"/>
    </source>
</evidence>
<gene>
    <name evidence="1" type="ORF">CHS0354_025614</name>
</gene>
<reference evidence="1" key="1">
    <citation type="journal article" date="2021" name="Genome Biol. Evol.">
        <title>A High-Quality Reference Genome for a Parasitic Bivalve with Doubly Uniparental Inheritance (Bivalvia: Unionida).</title>
        <authorList>
            <person name="Smith C.H."/>
        </authorList>
    </citation>
    <scope>NUCLEOTIDE SEQUENCE</scope>
    <source>
        <strain evidence="1">CHS0354</strain>
    </source>
</reference>
<organism evidence="1 2">
    <name type="scientific">Potamilus streckersoni</name>
    <dbReference type="NCBI Taxonomy" id="2493646"/>
    <lineage>
        <taxon>Eukaryota</taxon>
        <taxon>Metazoa</taxon>
        <taxon>Spiralia</taxon>
        <taxon>Lophotrochozoa</taxon>
        <taxon>Mollusca</taxon>
        <taxon>Bivalvia</taxon>
        <taxon>Autobranchia</taxon>
        <taxon>Heteroconchia</taxon>
        <taxon>Palaeoheterodonta</taxon>
        <taxon>Unionida</taxon>
        <taxon>Unionoidea</taxon>
        <taxon>Unionidae</taxon>
        <taxon>Ambleminae</taxon>
        <taxon>Lampsilini</taxon>
        <taxon>Potamilus</taxon>
    </lineage>
</organism>
<reference evidence="1" key="2">
    <citation type="journal article" date="2021" name="Genome Biol. Evol.">
        <title>Developing a high-quality reference genome for a parasitic bivalve with doubly uniparental inheritance (Bivalvia: Unionida).</title>
        <authorList>
            <person name="Smith C.H."/>
        </authorList>
    </citation>
    <scope>NUCLEOTIDE SEQUENCE</scope>
    <source>
        <strain evidence="1">CHS0354</strain>
        <tissue evidence="1">Mantle</tissue>
    </source>
</reference>
<reference evidence="1" key="3">
    <citation type="submission" date="2023-05" db="EMBL/GenBank/DDBJ databases">
        <authorList>
            <person name="Smith C.H."/>
        </authorList>
    </citation>
    <scope>NUCLEOTIDE SEQUENCE</scope>
    <source>
        <strain evidence="1">CHS0354</strain>
        <tissue evidence="1">Mantle</tissue>
    </source>
</reference>
<evidence type="ECO:0000313" key="1">
    <source>
        <dbReference type="EMBL" id="KAK3583482.1"/>
    </source>
</evidence>
<feature type="non-terminal residue" evidence="1">
    <location>
        <position position="114"/>
    </location>
</feature>
<name>A0AAE0S1D3_9BIVA</name>
<dbReference type="EMBL" id="JAEAOA010001522">
    <property type="protein sequence ID" value="KAK3583482.1"/>
    <property type="molecule type" value="Genomic_DNA"/>
</dbReference>
<proteinExistence type="predicted"/>
<accession>A0AAE0S1D3</accession>
<protein>
    <submittedName>
        <fullName evidence="1">Uncharacterized protein</fullName>
    </submittedName>
</protein>